<dbReference type="InterPro" id="IPR000326">
    <property type="entry name" value="PAP2/HPO"/>
</dbReference>
<dbReference type="Gene3D" id="1.20.144.10">
    <property type="entry name" value="Phosphatidic acid phosphatase type 2/haloperoxidase"/>
    <property type="match status" value="2"/>
</dbReference>
<evidence type="ECO:0000313" key="3">
    <source>
        <dbReference type="EMBL" id="SFR27841.1"/>
    </source>
</evidence>
<organism evidence="3 4">
    <name type="scientific">Lentzea waywayandensis</name>
    <dbReference type="NCBI Taxonomy" id="84724"/>
    <lineage>
        <taxon>Bacteria</taxon>
        <taxon>Bacillati</taxon>
        <taxon>Actinomycetota</taxon>
        <taxon>Actinomycetes</taxon>
        <taxon>Pseudonocardiales</taxon>
        <taxon>Pseudonocardiaceae</taxon>
        <taxon>Lentzea</taxon>
    </lineage>
</organism>
<protein>
    <submittedName>
        <fullName evidence="3">Undecaprenyl-diphosphatase</fullName>
    </submittedName>
</protein>
<evidence type="ECO:0000256" key="1">
    <source>
        <dbReference type="SAM" id="Phobius"/>
    </source>
</evidence>
<reference evidence="4" key="1">
    <citation type="submission" date="2016-10" db="EMBL/GenBank/DDBJ databases">
        <authorList>
            <person name="Varghese N."/>
            <person name="Submissions S."/>
        </authorList>
    </citation>
    <scope>NUCLEOTIDE SEQUENCE [LARGE SCALE GENOMIC DNA]</scope>
    <source>
        <strain evidence="4">DSM 44232</strain>
    </source>
</reference>
<dbReference type="AlphaFoldDB" id="A0A1I6FCY4"/>
<feature type="transmembrane region" description="Helical" evidence="1">
    <location>
        <begin position="198"/>
        <end position="218"/>
    </location>
</feature>
<accession>A0A1I6FCY4</accession>
<feature type="transmembrane region" description="Helical" evidence="1">
    <location>
        <begin position="74"/>
        <end position="93"/>
    </location>
</feature>
<keyword evidence="4" id="KW-1185">Reference proteome</keyword>
<dbReference type="Proteomes" id="UP000198583">
    <property type="component" value="Unassembled WGS sequence"/>
</dbReference>
<dbReference type="RefSeq" id="WP_093603281.1">
    <property type="nucleotide sequence ID" value="NZ_FOYL01000011.1"/>
</dbReference>
<dbReference type="PANTHER" id="PTHR14969:SF13">
    <property type="entry name" value="AT30094P"/>
    <property type="match status" value="1"/>
</dbReference>
<dbReference type="SUPFAM" id="SSF48317">
    <property type="entry name" value="Acid phosphatase/Vanadium-dependent haloperoxidase"/>
    <property type="match status" value="1"/>
</dbReference>
<sequence length="227" mass="24836">MRFRASTDVTFGIRSVPGLVALTIVTVPFGLLLFLVRVRWTPLMSVDDGVRDGLYRYTVEHPAFAMTMKAMSTVGSAPVYLTVFALVAVWLLYRRHPRPAAFAVVTVAGSAVLNAVVKRAVQRARPVVADPLTTATGLSFPSGHAQSAVVTYTTLLLLFWSAMRSVWRRVAVTVATVMVLGIGLSRVALSVHYVSDVLAGYVLGLAWVVAMFAVFGSWRRELRPRVR</sequence>
<feature type="transmembrane region" description="Helical" evidence="1">
    <location>
        <begin position="170"/>
        <end position="192"/>
    </location>
</feature>
<evidence type="ECO:0000259" key="2">
    <source>
        <dbReference type="SMART" id="SM00014"/>
    </source>
</evidence>
<keyword evidence="1" id="KW-1133">Transmembrane helix</keyword>
<evidence type="ECO:0000313" key="4">
    <source>
        <dbReference type="Proteomes" id="UP000198583"/>
    </source>
</evidence>
<feature type="transmembrane region" description="Helical" evidence="1">
    <location>
        <begin position="100"/>
        <end position="117"/>
    </location>
</feature>
<dbReference type="CDD" id="cd03392">
    <property type="entry name" value="PAP2_like_2"/>
    <property type="match status" value="1"/>
</dbReference>
<dbReference type="PANTHER" id="PTHR14969">
    <property type="entry name" value="SPHINGOSINE-1-PHOSPHATE PHOSPHOHYDROLASE"/>
    <property type="match status" value="1"/>
</dbReference>
<dbReference type="SMART" id="SM00014">
    <property type="entry name" value="acidPPc"/>
    <property type="match status" value="1"/>
</dbReference>
<feature type="domain" description="Phosphatidic acid phosphatase type 2/haloperoxidase" evidence="2">
    <location>
        <begin position="100"/>
        <end position="212"/>
    </location>
</feature>
<dbReference type="InterPro" id="IPR036938">
    <property type="entry name" value="PAP2/HPO_sf"/>
</dbReference>
<keyword evidence="1" id="KW-0812">Transmembrane</keyword>
<feature type="transmembrane region" description="Helical" evidence="1">
    <location>
        <begin position="145"/>
        <end position="163"/>
    </location>
</feature>
<dbReference type="EMBL" id="FOYL01000011">
    <property type="protein sequence ID" value="SFR27841.1"/>
    <property type="molecule type" value="Genomic_DNA"/>
</dbReference>
<proteinExistence type="predicted"/>
<feature type="transmembrane region" description="Helical" evidence="1">
    <location>
        <begin position="12"/>
        <end position="36"/>
    </location>
</feature>
<gene>
    <name evidence="3" type="ORF">SAMN04488564_111285</name>
</gene>
<dbReference type="STRING" id="84724.SAMN04488564_111285"/>
<dbReference type="Pfam" id="PF01569">
    <property type="entry name" value="PAP2"/>
    <property type="match status" value="1"/>
</dbReference>
<keyword evidence="1" id="KW-0472">Membrane</keyword>
<name>A0A1I6FCY4_9PSEU</name>
<dbReference type="OrthoDB" id="5289372at2"/>